<keyword evidence="4" id="KW-1185">Reference proteome</keyword>
<dbReference type="InterPro" id="IPR029000">
    <property type="entry name" value="Cyclophilin-like_dom_sf"/>
</dbReference>
<protein>
    <recommendedName>
        <fullName evidence="2">PPIase cyclophilin-type domain-containing protein</fullName>
    </recommendedName>
</protein>
<dbReference type="Gene3D" id="2.40.100.10">
    <property type="entry name" value="Cyclophilin-like"/>
    <property type="match status" value="1"/>
</dbReference>
<keyword evidence="1" id="KW-1133">Transmembrane helix</keyword>
<feature type="domain" description="PPIase cyclophilin-type" evidence="2">
    <location>
        <begin position="107"/>
        <end position="185"/>
    </location>
</feature>
<evidence type="ECO:0000256" key="1">
    <source>
        <dbReference type="SAM" id="Phobius"/>
    </source>
</evidence>
<evidence type="ECO:0000313" key="4">
    <source>
        <dbReference type="Proteomes" id="UP000834106"/>
    </source>
</evidence>
<dbReference type="Proteomes" id="UP000834106">
    <property type="component" value="Chromosome 16"/>
</dbReference>
<sequence length="190" mass="21599">MARIKPQALLQLSKKKKGPSRISVTTILIYALIVIVMAFFLYSSYRHWSRRLQFHMKNASLGVEDLDLLLRICLIDCLLLLGIESPALSQGRIRIDKDSYEEGNHYNQLDTSLKHEAFTLGTSKAKQDGSGFHLFITTAPIADQNEKISVFGRVVKGEEVVQEIEEVDSDEHYQLKTPIEIIKVTLKQKI</sequence>
<evidence type="ECO:0000259" key="2">
    <source>
        <dbReference type="Pfam" id="PF00160"/>
    </source>
</evidence>
<feature type="transmembrane region" description="Helical" evidence="1">
    <location>
        <begin position="21"/>
        <end position="42"/>
    </location>
</feature>
<dbReference type="SUPFAM" id="SSF50891">
    <property type="entry name" value="Cyclophilin-like"/>
    <property type="match status" value="1"/>
</dbReference>
<dbReference type="GO" id="GO:0003755">
    <property type="term" value="F:peptidyl-prolyl cis-trans isomerase activity"/>
    <property type="evidence" value="ECO:0007669"/>
    <property type="project" value="InterPro"/>
</dbReference>
<name>A0AAD1ZYU1_9LAMI</name>
<proteinExistence type="predicted"/>
<dbReference type="EMBL" id="OU503051">
    <property type="protein sequence ID" value="CAI9778292.1"/>
    <property type="molecule type" value="Genomic_DNA"/>
</dbReference>
<dbReference type="Pfam" id="PF00160">
    <property type="entry name" value="Pro_isomerase"/>
    <property type="match status" value="1"/>
</dbReference>
<dbReference type="InterPro" id="IPR002130">
    <property type="entry name" value="Cyclophilin-type_PPIase_dom"/>
</dbReference>
<gene>
    <name evidence="3" type="ORF">FPE_LOCUS25722</name>
</gene>
<evidence type="ECO:0000313" key="3">
    <source>
        <dbReference type="EMBL" id="CAI9778292.1"/>
    </source>
</evidence>
<dbReference type="PANTHER" id="PTHR47269">
    <property type="entry name" value="PEPTIDYL-PROLYL CIS-TRANS ISOMERASE CYP21-4"/>
    <property type="match status" value="1"/>
</dbReference>
<keyword evidence="1" id="KW-0472">Membrane</keyword>
<accession>A0AAD1ZYU1</accession>
<reference evidence="3" key="1">
    <citation type="submission" date="2023-05" db="EMBL/GenBank/DDBJ databases">
        <authorList>
            <person name="Huff M."/>
        </authorList>
    </citation>
    <scope>NUCLEOTIDE SEQUENCE</scope>
</reference>
<keyword evidence="1" id="KW-0812">Transmembrane</keyword>
<dbReference type="PANTHER" id="PTHR47269:SF1">
    <property type="entry name" value="PEPTIDYL-PROLYL CIS-TRANS ISOMERASE CYP21-4"/>
    <property type="match status" value="1"/>
</dbReference>
<dbReference type="AlphaFoldDB" id="A0AAD1ZYU1"/>
<organism evidence="3 4">
    <name type="scientific">Fraxinus pennsylvanica</name>
    <dbReference type="NCBI Taxonomy" id="56036"/>
    <lineage>
        <taxon>Eukaryota</taxon>
        <taxon>Viridiplantae</taxon>
        <taxon>Streptophyta</taxon>
        <taxon>Embryophyta</taxon>
        <taxon>Tracheophyta</taxon>
        <taxon>Spermatophyta</taxon>
        <taxon>Magnoliopsida</taxon>
        <taxon>eudicotyledons</taxon>
        <taxon>Gunneridae</taxon>
        <taxon>Pentapetalae</taxon>
        <taxon>asterids</taxon>
        <taxon>lamiids</taxon>
        <taxon>Lamiales</taxon>
        <taxon>Oleaceae</taxon>
        <taxon>Oleeae</taxon>
        <taxon>Fraxinus</taxon>
    </lineage>
</organism>